<comment type="similarity">
    <text evidence="2 6">Belongs to the acyl-CoA dehydrogenase family.</text>
</comment>
<proteinExistence type="inferred from homology"/>
<evidence type="ECO:0000259" key="8">
    <source>
        <dbReference type="Pfam" id="PF02770"/>
    </source>
</evidence>
<dbReference type="InterPro" id="IPR009100">
    <property type="entry name" value="AcylCoA_DH/oxidase_NM_dom_sf"/>
</dbReference>
<dbReference type="Pfam" id="PF02771">
    <property type="entry name" value="Acyl-CoA_dh_N"/>
    <property type="match status" value="1"/>
</dbReference>
<sequence length="386" mass="41268">MTTHVESEEHKALRSAVAALGKRYGRDYLVRTVAEGKPLTELWSEAGKLGYLGVNLPQEYGGGGEGISELAIVLEELGAAGSPLLMLVVSPAICGTVIARFGTEDQKTRWLPGLADGTRLMAFGITEPDAGSNSHRITTTARRDGTDWLLTGRKVFISGVDMADAVLIVGRTEDARTGSLKPCLFIVPTDAEGFRKNPIDMELSAAEKQFELVLDDVRLPADALVGDEDAGLLQLFAGLNPERIMTAAFAIGMGRYALAKAIEYARDRTVWKSPIGAHQAVAHPLAQAHIDLELARLMMRKAAHLYDAGDDIGAGEAANMAKYAAAEACVKAVDQAVHTFGGNGLTREFGLASLITAARVARIAPVSREMILNYVSHQTLGLPKSY</sequence>
<dbReference type="InterPro" id="IPR037069">
    <property type="entry name" value="AcylCoA_DH/ox_N_sf"/>
</dbReference>
<gene>
    <name evidence="10" type="ORF">JK361_39260</name>
</gene>
<dbReference type="Proteomes" id="UP000621386">
    <property type="component" value="Unassembled WGS sequence"/>
</dbReference>
<dbReference type="InterPro" id="IPR009075">
    <property type="entry name" value="AcylCo_DH/oxidase_C"/>
</dbReference>
<keyword evidence="11" id="KW-1185">Reference proteome</keyword>
<evidence type="ECO:0000259" key="9">
    <source>
        <dbReference type="Pfam" id="PF02771"/>
    </source>
</evidence>
<name>A0ABS1PF87_9ACTN</name>
<dbReference type="Gene3D" id="2.40.110.10">
    <property type="entry name" value="Butyryl-CoA Dehydrogenase, subunit A, domain 2"/>
    <property type="match status" value="1"/>
</dbReference>
<dbReference type="SUPFAM" id="SSF47203">
    <property type="entry name" value="Acyl-CoA dehydrogenase C-terminal domain-like"/>
    <property type="match status" value="1"/>
</dbReference>
<dbReference type="PANTHER" id="PTHR48083">
    <property type="entry name" value="MEDIUM-CHAIN SPECIFIC ACYL-COA DEHYDROGENASE, MITOCHONDRIAL-RELATED"/>
    <property type="match status" value="1"/>
</dbReference>
<feature type="domain" description="Acyl-CoA oxidase/dehydrogenase middle" evidence="8">
    <location>
        <begin position="122"/>
        <end position="217"/>
    </location>
</feature>
<dbReference type="InterPro" id="IPR046373">
    <property type="entry name" value="Acyl-CoA_Oxase/DH_mid-dom_sf"/>
</dbReference>
<dbReference type="InterPro" id="IPR036250">
    <property type="entry name" value="AcylCo_DH-like_C"/>
</dbReference>
<dbReference type="InterPro" id="IPR006091">
    <property type="entry name" value="Acyl-CoA_Oxase/DH_mid-dom"/>
</dbReference>
<evidence type="ECO:0000313" key="11">
    <source>
        <dbReference type="Proteomes" id="UP000621386"/>
    </source>
</evidence>
<evidence type="ECO:0000256" key="1">
    <source>
        <dbReference type="ARBA" id="ARBA00001974"/>
    </source>
</evidence>
<keyword evidence="5 6" id="KW-0560">Oxidoreductase</keyword>
<dbReference type="PANTHER" id="PTHR48083:SF1">
    <property type="entry name" value="DEHYDROGENASE, PUTATIVE (AFU_ORTHOLOGUE AFUA_7G06510)-RELATED"/>
    <property type="match status" value="1"/>
</dbReference>
<dbReference type="InterPro" id="IPR050741">
    <property type="entry name" value="Acyl-CoA_dehydrogenase"/>
</dbReference>
<dbReference type="Gene3D" id="1.20.140.10">
    <property type="entry name" value="Butyryl-CoA Dehydrogenase, subunit A, domain 3"/>
    <property type="match status" value="1"/>
</dbReference>
<evidence type="ECO:0000259" key="7">
    <source>
        <dbReference type="Pfam" id="PF00441"/>
    </source>
</evidence>
<keyword evidence="3 6" id="KW-0285">Flavoprotein</keyword>
<dbReference type="InterPro" id="IPR013786">
    <property type="entry name" value="AcylCoA_DH/ox_N"/>
</dbReference>
<dbReference type="EMBL" id="JAERRH010000043">
    <property type="protein sequence ID" value="MBL1110516.1"/>
    <property type="molecule type" value="Genomic_DNA"/>
</dbReference>
<dbReference type="CDD" id="cd00567">
    <property type="entry name" value="ACAD"/>
    <property type="match status" value="1"/>
</dbReference>
<evidence type="ECO:0000256" key="6">
    <source>
        <dbReference type="RuleBase" id="RU362125"/>
    </source>
</evidence>
<dbReference type="RefSeq" id="WP_201827668.1">
    <property type="nucleotide sequence ID" value="NZ_JAERRH010000043.1"/>
</dbReference>
<evidence type="ECO:0000256" key="2">
    <source>
        <dbReference type="ARBA" id="ARBA00009347"/>
    </source>
</evidence>
<organism evidence="10 11">
    <name type="scientific">Streptomyces musisoli</name>
    <dbReference type="NCBI Taxonomy" id="2802280"/>
    <lineage>
        <taxon>Bacteria</taxon>
        <taxon>Bacillati</taxon>
        <taxon>Actinomycetota</taxon>
        <taxon>Actinomycetes</taxon>
        <taxon>Kitasatosporales</taxon>
        <taxon>Streptomycetaceae</taxon>
        <taxon>Streptomyces</taxon>
    </lineage>
</organism>
<keyword evidence="4 6" id="KW-0274">FAD</keyword>
<protein>
    <submittedName>
        <fullName evidence="10">Acyl-CoA/acyl-ACP dehydrogenase</fullName>
    </submittedName>
</protein>
<feature type="domain" description="Acyl-CoA dehydrogenase/oxidase C-terminal" evidence="7">
    <location>
        <begin position="231"/>
        <end position="373"/>
    </location>
</feature>
<comment type="cofactor">
    <cofactor evidence="1 6">
        <name>FAD</name>
        <dbReference type="ChEBI" id="CHEBI:57692"/>
    </cofactor>
</comment>
<dbReference type="Gene3D" id="1.10.540.10">
    <property type="entry name" value="Acyl-CoA dehydrogenase/oxidase, N-terminal domain"/>
    <property type="match status" value="1"/>
</dbReference>
<dbReference type="Pfam" id="PF02770">
    <property type="entry name" value="Acyl-CoA_dh_M"/>
    <property type="match status" value="1"/>
</dbReference>
<dbReference type="SUPFAM" id="SSF56645">
    <property type="entry name" value="Acyl-CoA dehydrogenase NM domain-like"/>
    <property type="match status" value="1"/>
</dbReference>
<reference evidence="10 11" key="1">
    <citation type="submission" date="2021-01" db="EMBL/GenBank/DDBJ databases">
        <title>WGS of actinomycetes isolated from Thailand.</title>
        <authorList>
            <person name="Thawai C."/>
        </authorList>
    </citation>
    <scope>NUCLEOTIDE SEQUENCE [LARGE SCALE GENOMIC DNA]</scope>
    <source>
        <strain evidence="10 11">CH5-8</strain>
    </source>
</reference>
<evidence type="ECO:0000313" key="10">
    <source>
        <dbReference type="EMBL" id="MBL1110516.1"/>
    </source>
</evidence>
<dbReference type="Pfam" id="PF00441">
    <property type="entry name" value="Acyl-CoA_dh_1"/>
    <property type="match status" value="1"/>
</dbReference>
<accession>A0ABS1PF87</accession>
<evidence type="ECO:0000256" key="4">
    <source>
        <dbReference type="ARBA" id="ARBA00022827"/>
    </source>
</evidence>
<evidence type="ECO:0000256" key="3">
    <source>
        <dbReference type="ARBA" id="ARBA00022630"/>
    </source>
</evidence>
<feature type="domain" description="Acyl-CoA dehydrogenase/oxidase N-terminal" evidence="9">
    <location>
        <begin position="7"/>
        <end position="117"/>
    </location>
</feature>
<comment type="caution">
    <text evidence="10">The sequence shown here is derived from an EMBL/GenBank/DDBJ whole genome shotgun (WGS) entry which is preliminary data.</text>
</comment>
<evidence type="ECO:0000256" key="5">
    <source>
        <dbReference type="ARBA" id="ARBA00023002"/>
    </source>
</evidence>